<evidence type="ECO:0000313" key="1">
    <source>
        <dbReference type="EMBL" id="PNX75732.1"/>
    </source>
</evidence>
<dbReference type="AlphaFoldDB" id="A0A2K3LB20"/>
<keyword evidence="1" id="KW-0067">ATP-binding</keyword>
<gene>
    <name evidence="1" type="ORF">L195_g031673</name>
</gene>
<organism evidence="1 2">
    <name type="scientific">Trifolium pratense</name>
    <name type="common">Red clover</name>
    <dbReference type="NCBI Taxonomy" id="57577"/>
    <lineage>
        <taxon>Eukaryota</taxon>
        <taxon>Viridiplantae</taxon>
        <taxon>Streptophyta</taxon>
        <taxon>Embryophyta</taxon>
        <taxon>Tracheophyta</taxon>
        <taxon>Spermatophyta</taxon>
        <taxon>Magnoliopsida</taxon>
        <taxon>eudicotyledons</taxon>
        <taxon>Gunneridae</taxon>
        <taxon>Pentapetalae</taxon>
        <taxon>rosids</taxon>
        <taxon>fabids</taxon>
        <taxon>Fabales</taxon>
        <taxon>Fabaceae</taxon>
        <taxon>Papilionoideae</taxon>
        <taxon>50 kb inversion clade</taxon>
        <taxon>NPAAA clade</taxon>
        <taxon>Hologalegina</taxon>
        <taxon>IRL clade</taxon>
        <taxon>Trifolieae</taxon>
        <taxon>Trifolium</taxon>
    </lineage>
</organism>
<dbReference type="Proteomes" id="UP000236291">
    <property type="component" value="Unassembled WGS sequence"/>
</dbReference>
<dbReference type="GO" id="GO:0004386">
    <property type="term" value="F:helicase activity"/>
    <property type="evidence" value="ECO:0007669"/>
    <property type="project" value="UniProtKB-KW"/>
</dbReference>
<keyword evidence="1" id="KW-0547">Nucleotide-binding</keyword>
<proteinExistence type="predicted"/>
<keyword evidence="1" id="KW-0378">Hydrolase</keyword>
<reference evidence="1 2" key="2">
    <citation type="journal article" date="2017" name="Front. Plant Sci.">
        <title>Gene Classification and Mining of Molecular Markers Useful in Red Clover (Trifolium pratense) Breeding.</title>
        <authorList>
            <person name="Istvanek J."/>
            <person name="Dluhosova J."/>
            <person name="Dluhos P."/>
            <person name="Patkova L."/>
            <person name="Nedelnik J."/>
            <person name="Repkova J."/>
        </authorList>
    </citation>
    <scope>NUCLEOTIDE SEQUENCE [LARGE SCALE GENOMIC DNA]</scope>
    <source>
        <strain evidence="2">cv. Tatra</strain>
        <tissue evidence="1">Young leaves</tissue>
    </source>
</reference>
<comment type="caution">
    <text evidence="1">The sequence shown here is derived from an EMBL/GenBank/DDBJ whole genome shotgun (WGS) entry which is preliminary data.</text>
</comment>
<name>A0A2K3LB20_TRIPR</name>
<dbReference type="EMBL" id="ASHM01029504">
    <property type="protein sequence ID" value="PNX75732.1"/>
    <property type="molecule type" value="Genomic_DNA"/>
</dbReference>
<sequence>MQIAILQHKLSCHKHLNKLFIQIIGPKWVKKSNTVFPLCHGCETLSTSLDDASAPWLWSPLATLLCRSNNKSFDAIASPLAHCVGLAVGQSSLADEISELVEMPAHDISTPTMIRIMILVVFVTIR</sequence>
<keyword evidence="1" id="KW-0347">Helicase</keyword>
<reference evidence="1 2" key="1">
    <citation type="journal article" date="2014" name="Am. J. Bot.">
        <title>Genome assembly and annotation for red clover (Trifolium pratense; Fabaceae).</title>
        <authorList>
            <person name="Istvanek J."/>
            <person name="Jaros M."/>
            <person name="Krenek A."/>
            <person name="Repkova J."/>
        </authorList>
    </citation>
    <scope>NUCLEOTIDE SEQUENCE [LARGE SCALE GENOMIC DNA]</scope>
    <source>
        <strain evidence="2">cv. Tatra</strain>
        <tissue evidence="1">Young leaves</tissue>
    </source>
</reference>
<accession>A0A2K3LB20</accession>
<evidence type="ECO:0000313" key="2">
    <source>
        <dbReference type="Proteomes" id="UP000236291"/>
    </source>
</evidence>
<protein>
    <submittedName>
        <fullName evidence="1">DEAD-box ATP-dependent RNA helicase</fullName>
    </submittedName>
</protein>